<evidence type="ECO:0000256" key="2">
    <source>
        <dbReference type="SAM" id="SignalP"/>
    </source>
</evidence>
<dbReference type="NCBIfam" id="NF007628">
    <property type="entry name" value="PRK10290.1"/>
    <property type="match status" value="1"/>
</dbReference>
<dbReference type="AlphaFoldDB" id="A0A5B8SQ22"/>
<dbReference type="GO" id="GO:0005507">
    <property type="term" value="F:copper ion binding"/>
    <property type="evidence" value="ECO:0007669"/>
    <property type="project" value="InterPro"/>
</dbReference>
<dbReference type="Gene3D" id="2.60.40.200">
    <property type="entry name" value="Superoxide dismutase, copper/zinc binding domain"/>
    <property type="match status" value="1"/>
</dbReference>
<keyword evidence="2" id="KW-0732">Signal</keyword>
<accession>A0A5B8SQ22</accession>
<evidence type="ECO:0000259" key="3">
    <source>
        <dbReference type="Pfam" id="PF00080"/>
    </source>
</evidence>
<dbReference type="RefSeq" id="WP_147183362.1">
    <property type="nucleotide sequence ID" value="NZ_CP042382.1"/>
</dbReference>
<proteinExistence type="inferred from homology"/>
<reference evidence="4 5" key="1">
    <citation type="submission" date="2019-06" db="EMBL/GenBank/DDBJ databases">
        <title>Genome analyses of bacteria isolated from kimchi.</title>
        <authorList>
            <person name="Lee S."/>
            <person name="Ahn S."/>
            <person name="Roh S."/>
        </authorList>
    </citation>
    <scope>NUCLEOTIDE SEQUENCE [LARGE SCALE GENOMIC DNA]</scope>
    <source>
        <strain evidence="4 5">CBA4606</strain>
    </source>
</reference>
<comment type="similarity">
    <text evidence="1">Belongs to the Cu-Zn superoxide dismutase family.</text>
</comment>
<dbReference type="PANTHER" id="PTHR10003">
    <property type="entry name" value="SUPEROXIDE DISMUTASE CU-ZN -RELATED"/>
    <property type="match status" value="1"/>
</dbReference>
<feature type="signal peptide" evidence="2">
    <location>
        <begin position="1"/>
        <end position="23"/>
    </location>
</feature>
<evidence type="ECO:0000313" key="5">
    <source>
        <dbReference type="Proteomes" id="UP000321272"/>
    </source>
</evidence>
<dbReference type="Proteomes" id="UP000321272">
    <property type="component" value="Chromosome"/>
</dbReference>
<dbReference type="InterPro" id="IPR024134">
    <property type="entry name" value="SOD_Cu/Zn_/chaperone"/>
</dbReference>
<gene>
    <name evidence="4" type="ORF">FGL86_03865</name>
</gene>
<dbReference type="Pfam" id="PF00080">
    <property type="entry name" value="Sod_Cu"/>
    <property type="match status" value="1"/>
</dbReference>
<evidence type="ECO:0000313" key="4">
    <source>
        <dbReference type="EMBL" id="QEA38294.1"/>
    </source>
</evidence>
<dbReference type="SUPFAM" id="SSF49329">
    <property type="entry name" value="Cu,Zn superoxide dismutase-like"/>
    <property type="match status" value="1"/>
</dbReference>
<sequence>MRLGHRLMVTMGICLLAATGAQAAVEVTMHKVSPEGVGELMGTVHLEDSEYGLLLLPGLSGLTPGAHGFHVHERPLCEPAEKDGETIAAGAAAGHFDPDATGKHAGPYGDGHLGDLPVLLVNQDGIADAQILAPRLTVDDLAGHALVIHAGGDNYADEPEPLGGGGERVACGVADFPAEPELKPDLI</sequence>
<evidence type="ECO:0000256" key="1">
    <source>
        <dbReference type="ARBA" id="ARBA00010457"/>
    </source>
</evidence>
<dbReference type="KEGG" id="paur:FGL86_03865"/>
<name>A0A5B8SQ22_9GAMM</name>
<dbReference type="InterPro" id="IPR001424">
    <property type="entry name" value="SOD_Cu_Zn_dom"/>
</dbReference>
<protein>
    <submittedName>
        <fullName evidence="4">Superoxide dismutase</fullName>
    </submittedName>
</protein>
<organism evidence="4 5">
    <name type="scientific">Pistricoccus aurantiacus</name>
    <dbReference type="NCBI Taxonomy" id="1883414"/>
    <lineage>
        <taxon>Bacteria</taxon>
        <taxon>Pseudomonadati</taxon>
        <taxon>Pseudomonadota</taxon>
        <taxon>Gammaproteobacteria</taxon>
        <taxon>Oceanospirillales</taxon>
        <taxon>Halomonadaceae</taxon>
        <taxon>Pistricoccus</taxon>
    </lineage>
</organism>
<keyword evidence="5" id="KW-1185">Reference proteome</keyword>
<dbReference type="OrthoDB" id="5431326at2"/>
<dbReference type="EMBL" id="CP042382">
    <property type="protein sequence ID" value="QEA38294.1"/>
    <property type="molecule type" value="Genomic_DNA"/>
</dbReference>
<feature type="chain" id="PRO_5022906132" evidence="2">
    <location>
        <begin position="24"/>
        <end position="187"/>
    </location>
</feature>
<dbReference type="GO" id="GO:0006801">
    <property type="term" value="P:superoxide metabolic process"/>
    <property type="evidence" value="ECO:0007669"/>
    <property type="project" value="InterPro"/>
</dbReference>
<feature type="domain" description="Superoxide dismutase copper/zinc binding" evidence="3">
    <location>
        <begin position="42"/>
        <end position="173"/>
    </location>
</feature>
<dbReference type="InterPro" id="IPR036423">
    <property type="entry name" value="SOD-like_Cu/Zn_dom_sf"/>
</dbReference>